<dbReference type="PANTHER" id="PTHR36183">
    <property type="entry name" value="BETA-GLUCURONIDASE"/>
    <property type="match status" value="1"/>
</dbReference>
<gene>
    <name evidence="1" type="ORF">PSTT_04021</name>
</gene>
<dbReference type="InterPro" id="IPR017853">
    <property type="entry name" value="GH"/>
</dbReference>
<name>A0A2S4VU33_9BASI</name>
<evidence type="ECO:0008006" key="3">
    <source>
        <dbReference type="Google" id="ProtNLM"/>
    </source>
</evidence>
<dbReference type="Gene3D" id="3.20.20.80">
    <property type="entry name" value="Glycosidases"/>
    <property type="match status" value="1"/>
</dbReference>
<dbReference type="PANTHER" id="PTHR36183:SF2">
    <property type="entry name" value="BETA-GLUCURONIDASE C-TERMINAL DOMAIN-CONTAINING PROTEIN"/>
    <property type="match status" value="1"/>
</dbReference>
<evidence type="ECO:0000313" key="1">
    <source>
        <dbReference type="EMBL" id="POW13042.1"/>
    </source>
</evidence>
<accession>A0A2S4VU33</accession>
<dbReference type="Proteomes" id="UP000239156">
    <property type="component" value="Unassembled WGS sequence"/>
</dbReference>
<dbReference type="EMBL" id="PKSL01000027">
    <property type="protein sequence ID" value="POW13042.1"/>
    <property type="molecule type" value="Genomic_DNA"/>
</dbReference>
<dbReference type="VEuPathDB" id="FungiDB:PSTT_04021"/>
<sequence length="532" mass="59101">MLRAWLLFLPTFIHLQINLVGAVAIGPKLINLSFDTYSVPLPIRSSHPLGLSFEFFAFPSYLTEVLQTNQCLLNLELAYGVAPAVRIGGTTQDRAVYDPNETQPIRYSLPPGEQVPKTISFGPQFIELASRLKGPTTIGFSRQLGDLKNVGLAALTAVQKMNNLYAIELGNEPEFWGPRSPEAHGNPWTPEADSNSQIRWQQAISEKVFKRGIIQAGVFLSPPRWSVQELAPKEEKGLEYVRSFGGHAYPQSACGDSKTSLPDLMNHSRIVSFVKHYEPEVLAARKVQKPYHFSESNSGVHFVISISAQKDLAHLVYTVTKKFLQICLATCGGHGISATFGAALWLMDYVFQSLILGVDRVYFHQGTINHSPYSFWNQTQVSPTYYGAYFTTLALRETTHISTMETSNPAVAVYALWRCQRIARLVVYHSEFHDGAAASELSPDIVRIEKLPSDVRKARVLRLSAKHAFIGEGGPGLGQVRIGGGYFDNDTCKISVLPKYETVSSNLDRLEILIHKSEAMILELDRQIPSSC</sequence>
<dbReference type="AlphaFoldDB" id="A0A2S4VU33"/>
<keyword evidence="2" id="KW-1185">Reference proteome</keyword>
<dbReference type="InterPro" id="IPR052974">
    <property type="entry name" value="GH79_Enzymes"/>
</dbReference>
<dbReference type="VEuPathDB" id="FungiDB:PSHT_15790"/>
<protein>
    <recommendedName>
        <fullName evidence="3">Beta-glucuronidase C-terminal domain-containing protein</fullName>
    </recommendedName>
</protein>
<organism evidence="1 2">
    <name type="scientific">Puccinia striiformis</name>
    <dbReference type="NCBI Taxonomy" id="27350"/>
    <lineage>
        <taxon>Eukaryota</taxon>
        <taxon>Fungi</taxon>
        <taxon>Dikarya</taxon>
        <taxon>Basidiomycota</taxon>
        <taxon>Pucciniomycotina</taxon>
        <taxon>Pucciniomycetes</taxon>
        <taxon>Pucciniales</taxon>
        <taxon>Pucciniaceae</taxon>
        <taxon>Puccinia</taxon>
    </lineage>
</organism>
<proteinExistence type="predicted"/>
<dbReference type="SUPFAM" id="SSF51445">
    <property type="entry name" value="(Trans)glycosidases"/>
    <property type="match status" value="1"/>
</dbReference>
<reference evidence="1" key="1">
    <citation type="submission" date="2017-12" db="EMBL/GenBank/DDBJ databases">
        <title>Gene loss provides genomic basis for host adaptation in cereal stripe rust fungi.</title>
        <authorList>
            <person name="Xia C."/>
        </authorList>
    </citation>
    <scope>NUCLEOTIDE SEQUENCE [LARGE SCALE GENOMIC DNA]</scope>
    <source>
        <strain evidence="1">93-210</strain>
    </source>
</reference>
<comment type="caution">
    <text evidence="1">The sequence shown here is derived from an EMBL/GenBank/DDBJ whole genome shotgun (WGS) entry which is preliminary data.</text>
</comment>
<evidence type="ECO:0000313" key="2">
    <source>
        <dbReference type="Proteomes" id="UP000239156"/>
    </source>
</evidence>